<sequence>MFYNFLQKALVVFFILHSSFSLSYEKIPEAGSKPYLINDGYMLTMDGGNLAITNGKGSSAIKFDNFIPKIKGDYGDYYFLFDLLVPSDTEKKSQKISMYWDDSPIYLFSKNTPYSFVLKSVKEDYATQQFYIYVLFKPEEKSLNIVKVIGATRSPECMNELVSAREVKLKKFHSIDSKNITDIYSHLYSADDDAQRIKIPFLDDMRLYRETLKGFENKEDISSDVSMFIMENEGGEKCEPSSYVVERWFWNKNIEGSNNIAYFLSESGYHQEAIVLLEEIILFSPDRISAYINLADSLWAVKKYDKARFYYGEYIARMKGKHIFNKVPNHVLERMKING</sequence>
<evidence type="ECO:0000313" key="1">
    <source>
        <dbReference type="EMBL" id="QWL63903.1"/>
    </source>
</evidence>
<dbReference type="SUPFAM" id="SSF48452">
    <property type="entry name" value="TPR-like"/>
    <property type="match status" value="1"/>
</dbReference>
<organism evidence="1 2">
    <name type="scientific">Aeromonas jandaei</name>
    <dbReference type="NCBI Taxonomy" id="650"/>
    <lineage>
        <taxon>Bacteria</taxon>
        <taxon>Pseudomonadati</taxon>
        <taxon>Pseudomonadota</taxon>
        <taxon>Gammaproteobacteria</taxon>
        <taxon>Aeromonadales</taxon>
        <taxon>Aeromonadaceae</taxon>
        <taxon>Aeromonas</taxon>
    </lineage>
</organism>
<dbReference type="InterPro" id="IPR011990">
    <property type="entry name" value="TPR-like_helical_dom_sf"/>
</dbReference>
<dbReference type="Gene3D" id="1.25.40.10">
    <property type="entry name" value="Tetratricopeptide repeat domain"/>
    <property type="match status" value="1"/>
</dbReference>
<gene>
    <name evidence="1" type="ORF">HQ399_17405</name>
</gene>
<dbReference type="EMBL" id="CP053881">
    <property type="protein sequence ID" value="QWL63903.1"/>
    <property type="molecule type" value="Genomic_DNA"/>
</dbReference>
<dbReference type="RefSeq" id="WP_215801806.1">
    <property type="nucleotide sequence ID" value="NZ_CP053881.1"/>
</dbReference>
<reference evidence="1 2" key="1">
    <citation type="journal article" date="2021" name="Front. Microbiol.">
        <title>Prevalence and Genetic Analysis of Chromosomal mcr-3/7 in Aeromonas From U.S. Animal-Derived Samples.</title>
        <authorList>
            <person name="Wang Y."/>
            <person name="Hou N."/>
            <person name="Rasooly R."/>
            <person name="Gu Y."/>
            <person name="He X."/>
        </authorList>
    </citation>
    <scope>NUCLEOTIDE SEQUENCE [LARGE SCALE GENOMIC DNA]</scope>
    <source>
        <strain evidence="1 2">4608</strain>
    </source>
</reference>
<proteinExistence type="predicted"/>
<dbReference type="AlphaFoldDB" id="A0ABD7ESB3"/>
<protein>
    <submittedName>
        <fullName evidence="1">Tetratricopeptide repeat protein</fullName>
    </submittedName>
</protein>
<name>A0ABD7ESB3_AERJA</name>
<evidence type="ECO:0000313" key="2">
    <source>
        <dbReference type="Proteomes" id="UP000679312"/>
    </source>
</evidence>
<dbReference type="Proteomes" id="UP000679312">
    <property type="component" value="Chromosome"/>
</dbReference>
<accession>A0ABD7ESB3</accession>